<dbReference type="AlphaFoldDB" id="A0A0D0E8S7"/>
<evidence type="ECO:0000313" key="2">
    <source>
        <dbReference type="EMBL" id="KIK95190.1"/>
    </source>
</evidence>
<evidence type="ECO:0000313" key="3">
    <source>
        <dbReference type="Proteomes" id="UP000054538"/>
    </source>
</evidence>
<reference evidence="2 3" key="1">
    <citation type="submission" date="2014-04" db="EMBL/GenBank/DDBJ databases">
        <authorList>
            <consortium name="DOE Joint Genome Institute"/>
            <person name="Kuo A."/>
            <person name="Kohler A."/>
            <person name="Jargeat P."/>
            <person name="Nagy L.G."/>
            <person name="Floudas D."/>
            <person name="Copeland A."/>
            <person name="Barry K.W."/>
            <person name="Cichocki N."/>
            <person name="Veneault-Fourrey C."/>
            <person name="LaButti K."/>
            <person name="Lindquist E.A."/>
            <person name="Lipzen A."/>
            <person name="Lundell T."/>
            <person name="Morin E."/>
            <person name="Murat C."/>
            <person name="Sun H."/>
            <person name="Tunlid A."/>
            <person name="Henrissat B."/>
            <person name="Grigoriev I.V."/>
            <person name="Hibbett D.S."/>
            <person name="Martin F."/>
            <person name="Nordberg H.P."/>
            <person name="Cantor M.N."/>
            <person name="Hua S.X."/>
        </authorList>
    </citation>
    <scope>NUCLEOTIDE SEQUENCE [LARGE SCALE GENOMIC DNA]</scope>
    <source>
        <strain evidence="2 3">Ve08.2h10</strain>
    </source>
</reference>
<organism evidence="2 3">
    <name type="scientific">Paxillus rubicundulus Ve08.2h10</name>
    <dbReference type="NCBI Taxonomy" id="930991"/>
    <lineage>
        <taxon>Eukaryota</taxon>
        <taxon>Fungi</taxon>
        <taxon>Dikarya</taxon>
        <taxon>Basidiomycota</taxon>
        <taxon>Agaricomycotina</taxon>
        <taxon>Agaricomycetes</taxon>
        <taxon>Agaricomycetidae</taxon>
        <taxon>Boletales</taxon>
        <taxon>Paxilineae</taxon>
        <taxon>Paxillaceae</taxon>
        <taxon>Paxillus</taxon>
    </lineage>
</organism>
<name>A0A0D0E8S7_9AGAM</name>
<protein>
    <submittedName>
        <fullName evidence="2">Uncharacterized protein</fullName>
    </submittedName>
</protein>
<feature type="region of interest" description="Disordered" evidence="1">
    <location>
        <begin position="45"/>
        <end position="101"/>
    </location>
</feature>
<reference evidence="3" key="2">
    <citation type="submission" date="2015-01" db="EMBL/GenBank/DDBJ databases">
        <title>Evolutionary Origins and Diversification of the Mycorrhizal Mutualists.</title>
        <authorList>
            <consortium name="DOE Joint Genome Institute"/>
            <consortium name="Mycorrhizal Genomics Consortium"/>
            <person name="Kohler A."/>
            <person name="Kuo A."/>
            <person name="Nagy L.G."/>
            <person name="Floudas D."/>
            <person name="Copeland A."/>
            <person name="Barry K.W."/>
            <person name="Cichocki N."/>
            <person name="Veneault-Fourrey C."/>
            <person name="LaButti K."/>
            <person name="Lindquist E.A."/>
            <person name="Lipzen A."/>
            <person name="Lundell T."/>
            <person name="Morin E."/>
            <person name="Murat C."/>
            <person name="Riley R."/>
            <person name="Ohm R."/>
            <person name="Sun H."/>
            <person name="Tunlid A."/>
            <person name="Henrissat B."/>
            <person name="Grigoriev I.V."/>
            <person name="Hibbett D.S."/>
            <person name="Martin F."/>
        </authorList>
    </citation>
    <scope>NUCLEOTIDE SEQUENCE [LARGE SCALE GENOMIC DNA]</scope>
    <source>
        <strain evidence="3">Ve08.2h10</strain>
    </source>
</reference>
<dbReference type="EMBL" id="KN825058">
    <property type="protein sequence ID" value="KIK95190.1"/>
    <property type="molecule type" value="Genomic_DNA"/>
</dbReference>
<feature type="compositionally biased region" description="Basic and acidic residues" evidence="1">
    <location>
        <begin position="61"/>
        <end position="71"/>
    </location>
</feature>
<feature type="compositionally biased region" description="Polar residues" evidence="1">
    <location>
        <begin position="73"/>
        <end position="84"/>
    </location>
</feature>
<feature type="compositionally biased region" description="Basic and acidic residues" evidence="1">
    <location>
        <begin position="85"/>
        <end position="94"/>
    </location>
</feature>
<evidence type="ECO:0000256" key="1">
    <source>
        <dbReference type="SAM" id="MobiDB-lite"/>
    </source>
</evidence>
<gene>
    <name evidence="2" type="ORF">PAXRUDRAFT_827251</name>
</gene>
<dbReference type="HOGENOM" id="CLU_2292557_0_0_1"/>
<sequence>MDNHDQTTQESVSYLQEYFVGDIITSPFSCVRIRDVPVEGNCRRGSKGICETHLTTGGSESKSDWNHERRPQRSQPGPTESQQTIREHEMDRIQRPARKLH</sequence>
<keyword evidence="3" id="KW-1185">Reference proteome</keyword>
<dbReference type="InParanoid" id="A0A0D0E8S7"/>
<accession>A0A0D0E8S7</accession>
<proteinExistence type="predicted"/>
<dbReference type="Proteomes" id="UP000054538">
    <property type="component" value="Unassembled WGS sequence"/>
</dbReference>